<proteinExistence type="predicted"/>
<evidence type="ECO:0000256" key="1">
    <source>
        <dbReference type="SAM" id="MobiDB-lite"/>
    </source>
</evidence>
<dbReference type="AlphaFoldDB" id="A0ABD1LYF0"/>
<reference evidence="2 3" key="1">
    <citation type="submission" date="2024-08" db="EMBL/GenBank/DDBJ databases">
        <title>Insights into the chromosomal genome structure of Flemingia macrophylla.</title>
        <authorList>
            <person name="Ding Y."/>
            <person name="Zhao Y."/>
            <person name="Bi W."/>
            <person name="Wu M."/>
            <person name="Zhao G."/>
            <person name="Gong Y."/>
            <person name="Li W."/>
            <person name="Zhang P."/>
        </authorList>
    </citation>
    <scope>NUCLEOTIDE SEQUENCE [LARGE SCALE GENOMIC DNA]</scope>
    <source>
        <strain evidence="2">DYQJB</strain>
        <tissue evidence="2">Leaf</tissue>
    </source>
</reference>
<comment type="caution">
    <text evidence="2">The sequence shown here is derived from an EMBL/GenBank/DDBJ whole genome shotgun (WGS) entry which is preliminary data.</text>
</comment>
<keyword evidence="3" id="KW-1185">Reference proteome</keyword>
<feature type="compositionally biased region" description="Polar residues" evidence="1">
    <location>
        <begin position="1"/>
        <end position="12"/>
    </location>
</feature>
<name>A0ABD1LYF0_9FABA</name>
<sequence>MLSFNEQSTPSTLLYMDSSAPSSHQELDLAMNGKVTLSPPPDIKLPLSMVRSPSP</sequence>
<dbReference type="Proteomes" id="UP001603857">
    <property type="component" value="Unassembled WGS sequence"/>
</dbReference>
<feature type="region of interest" description="Disordered" evidence="1">
    <location>
        <begin position="1"/>
        <end position="55"/>
    </location>
</feature>
<evidence type="ECO:0000313" key="2">
    <source>
        <dbReference type="EMBL" id="KAL2328524.1"/>
    </source>
</evidence>
<protein>
    <submittedName>
        <fullName evidence="2">Uncharacterized protein</fullName>
    </submittedName>
</protein>
<gene>
    <name evidence="2" type="ORF">Fmac_021951</name>
</gene>
<organism evidence="2 3">
    <name type="scientific">Flemingia macrophylla</name>
    <dbReference type="NCBI Taxonomy" id="520843"/>
    <lineage>
        <taxon>Eukaryota</taxon>
        <taxon>Viridiplantae</taxon>
        <taxon>Streptophyta</taxon>
        <taxon>Embryophyta</taxon>
        <taxon>Tracheophyta</taxon>
        <taxon>Spermatophyta</taxon>
        <taxon>Magnoliopsida</taxon>
        <taxon>eudicotyledons</taxon>
        <taxon>Gunneridae</taxon>
        <taxon>Pentapetalae</taxon>
        <taxon>rosids</taxon>
        <taxon>fabids</taxon>
        <taxon>Fabales</taxon>
        <taxon>Fabaceae</taxon>
        <taxon>Papilionoideae</taxon>
        <taxon>50 kb inversion clade</taxon>
        <taxon>NPAAA clade</taxon>
        <taxon>indigoferoid/millettioid clade</taxon>
        <taxon>Phaseoleae</taxon>
        <taxon>Flemingia</taxon>
    </lineage>
</organism>
<accession>A0ABD1LYF0</accession>
<evidence type="ECO:0000313" key="3">
    <source>
        <dbReference type="Proteomes" id="UP001603857"/>
    </source>
</evidence>
<dbReference type="EMBL" id="JBGMDY010000007">
    <property type="protein sequence ID" value="KAL2328524.1"/>
    <property type="molecule type" value="Genomic_DNA"/>
</dbReference>